<name>A0A5B1MBG0_9ACTN</name>
<proteinExistence type="predicted"/>
<sequence>MRRLAGFALALVVSSWSLPPGPADGSSVAGAGAPAETGQRYREYVALGDSWTAGIQTSTPPSTTGRTPRGCQQSGANYPRQVADALGVTRFRDASCVGASTRHLRRPQWVDGERNPPQLDRLRRTTDLVTLGIGVNNSRLFAAIGRCMTRFALGSCRSNYVRAGVDEMSEAIAATLPRLAAAIDGIRARAPRARVLVVNYLNGLPADGSSCSGISRSDMRWFQARFLQLNGMLARAARRKGVELVDTYRLSLGRDMCQAPTVRFVDGLVPLSSGGVGQRFHPNQRGADAQARIVLRAVRR</sequence>
<dbReference type="CDD" id="cd01823">
    <property type="entry name" value="SEST_like"/>
    <property type="match status" value="1"/>
</dbReference>
<feature type="domain" description="SGNH hydrolase-type esterase" evidence="4">
    <location>
        <begin position="46"/>
        <end position="288"/>
    </location>
</feature>
<evidence type="ECO:0000313" key="5">
    <source>
        <dbReference type="EMBL" id="KAA1429010.1"/>
    </source>
</evidence>
<comment type="caution">
    <text evidence="5">The sequence shown here is derived from an EMBL/GenBank/DDBJ whole genome shotgun (WGS) entry which is preliminary data.</text>
</comment>
<reference evidence="5 6" key="2">
    <citation type="submission" date="2019-09" db="EMBL/GenBank/DDBJ databases">
        <authorList>
            <person name="Jin C."/>
        </authorList>
    </citation>
    <scope>NUCLEOTIDE SEQUENCE [LARGE SCALE GENOMIC DNA]</scope>
    <source>
        <strain evidence="5 6">BN140041</strain>
    </source>
</reference>
<protein>
    <submittedName>
        <fullName evidence="5">SGNH/GDSL hydrolase family protein</fullName>
    </submittedName>
</protein>
<feature type="disulfide bond" evidence="2">
    <location>
        <begin position="71"/>
        <end position="96"/>
    </location>
</feature>
<feature type="disulfide bond" evidence="2">
    <location>
        <begin position="147"/>
        <end position="156"/>
    </location>
</feature>
<dbReference type="SUPFAM" id="SSF52266">
    <property type="entry name" value="SGNH hydrolase"/>
    <property type="match status" value="1"/>
</dbReference>
<evidence type="ECO:0000259" key="4">
    <source>
        <dbReference type="Pfam" id="PF13472"/>
    </source>
</evidence>
<feature type="region of interest" description="Disordered" evidence="3">
    <location>
        <begin position="53"/>
        <end position="76"/>
    </location>
</feature>
<dbReference type="Pfam" id="PF13472">
    <property type="entry name" value="Lipase_GDSL_2"/>
    <property type="match status" value="1"/>
</dbReference>
<dbReference type="EMBL" id="VUJW01000001">
    <property type="protein sequence ID" value="KAA1429010.1"/>
    <property type="molecule type" value="Genomic_DNA"/>
</dbReference>
<keyword evidence="6" id="KW-1185">Reference proteome</keyword>
<feature type="active site" description="Nucleophile" evidence="1">
    <location>
        <position position="50"/>
    </location>
</feature>
<reference evidence="5 6" key="1">
    <citation type="submission" date="2019-09" db="EMBL/GenBank/DDBJ databases">
        <title>Nocardioides panacisoli sp. nov., isolated from the soil of a ginseng field.</title>
        <authorList>
            <person name="Cho C."/>
        </authorList>
    </citation>
    <scope>NUCLEOTIDE SEQUENCE [LARGE SCALE GENOMIC DNA]</scope>
    <source>
        <strain evidence="5 6">BN140041</strain>
    </source>
</reference>
<accession>A0A5B1MBG0</accession>
<evidence type="ECO:0000256" key="1">
    <source>
        <dbReference type="PIRSR" id="PIRSR637460-1"/>
    </source>
</evidence>
<gene>
    <name evidence="5" type="ORF">F0U47_02030</name>
</gene>
<dbReference type="InterPro" id="IPR037460">
    <property type="entry name" value="SEST-like"/>
</dbReference>
<keyword evidence="2" id="KW-1015">Disulfide bond</keyword>
<dbReference type="PANTHER" id="PTHR37981">
    <property type="entry name" value="LIPASE 2"/>
    <property type="match status" value="1"/>
</dbReference>
<dbReference type="PANTHER" id="PTHR37981:SF1">
    <property type="entry name" value="SGNH HYDROLASE-TYPE ESTERASE DOMAIN-CONTAINING PROTEIN"/>
    <property type="match status" value="1"/>
</dbReference>
<keyword evidence="5" id="KW-0378">Hydrolase</keyword>
<evidence type="ECO:0000313" key="6">
    <source>
        <dbReference type="Proteomes" id="UP000324351"/>
    </source>
</evidence>
<dbReference type="GO" id="GO:0019433">
    <property type="term" value="P:triglyceride catabolic process"/>
    <property type="evidence" value="ECO:0007669"/>
    <property type="project" value="TreeGrafter"/>
</dbReference>
<feature type="disulfide bond" evidence="2">
    <location>
        <begin position="211"/>
        <end position="257"/>
    </location>
</feature>
<feature type="active site" evidence="1">
    <location>
        <position position="281"/>
    </location>
</feature>
<dbReference type="InterPro" id="IPR013830">
    <property type="entry name" value="SGNH_hydro"/>
</dbReference>
<dbReference type="InterPro" id="IPR036514">
    <property type="entry name" value="SGNH_hydro_sf"/>
</dbReference>
<dbReference type="AlphaFoldDB" id="A0A5B1MBG0"/>
<evidence type="ECO:0000256" key="2">
    <source>
        <dbReference type="PIRSR" id="PIRSR637460-2"/>
    </source>
</evidence>
<dbReference type="Gene3D" id="3.40.50.1110">
    <property type="entry name" value="SGNH hydrolase"/>
    <property type="match status" value="1"/>
</dbReference>
<feature type="compositionally biased region" description="Low complexity" evidence="3">
    <location>
        <begin position="57"/>
        <end position="70"/>
    </location>
</feature>
<evidence type="ECO:0000256" key="3">
    <source>
        <dbReference type="SAM" id="MobiDB-lite"/>
    </source>
</evidence>
<organism evidence="5 6">
    <name type="scientific">Nocardioides antri</name>
    <dbReference type="NCBI Taxonomy" id="2607659"/>
    <lineage>
        <taxon>Bacteria</taxon>
        <taxon>Bacillati</taxon>
        <taxon>Actinomycetota</taxon>
        <taxon>Actinomycetes</taxon>
        <taxon>Propionibacteriales</taxon>
        <taxon>Nocardioidaceae</taxon>
        <taxon>Nocardioides</taxon>
    </lineage>
</organism>
<dbReference type="GO" id="GO:0004806">
    <property type="term" value="F:triacylglycerol lipase activity"/>
    <property type="evidence" value="ECO:0007669"/>
    <property type="project" value="TreeGrafter"/>
</dbReference>
<dbReference type="RefSeq" id="WP_149748632.1">
    <property type="nucleotide sequence ID" value="NZ_VUJW01000001.1"/>
</dbReference>
<dbReference type="Proteomes" id="UP000324351">
    <property type="component" value="Unassembled WGS sequence"/>
</dbReference>